<comment type="caution">
    <text evidence="2">The sequence shown here is derived from an EMBL/GenBank/DDBJ whole genome shotgun (WGS) entry which is preliminary data.</text>
</comment>
<gene>
    <name evidence="2" type="ORF">LNINA_LOCUS2256</name>
</gene>
<dbReference type="Proteomes" id="UP001497472">
    <property type="component" value="Unassembled WGS sequence"/>
</dbReference>
<keyword evidence="3" id="KW-1185">Reference proteome</keyword>
<feature type="region of interest" description="Disordered" evidence="1">
    <location>
        <begin position="167"/>
        <end position="191"/>
    </location>
</feature>
<organism evidence="2 3">
    <name type="scientific">Leptosia nina</name>
    <dbReference type="NCBI Taxonomy" id="320188"/>
    <lineage>
        <taxon>Eukaryota</taxon>
        <taxon>Metazoa</taxon>
        <taxon>Ecdysozoa</taxon>
        <taxon>Arthropoda</taxon>
        <taxon>Hexapoda</taxon>
        <taxon>Insecta</taxon>
        <taxon>Pterygota</taxon>
        <taxon>Neoptera</taxon>
        <taxon>Endopterygota</taxon>
        <taxon>Lepidoptera</taxon>
        <taxon>Glossata</taxon>
        <taxon>Ditrysia</taxon>
        <taxon>Papilionoidea</taxon>
        <taxon>Pieridae</taxon>
        <taxon>Pierinae</taxon>
        <taxon>Leptosia</taxon>
    </lineage>
</organism>
<name>A0AAV1J0H0_9NEOP</name>
<feature type="region of interest" description="Disordered" evidence="1">
    <location>
        <begin position="110"/>
        <end position="146"/>
    </location>
</feature>
<reference evidence="2 3" key="1">
    <citation type="submission" date="2023-11" db="EMBL/GenBank/DDBJ databases">
        <authorList>
            <person name="Okamura Y."/>
        </authorList>
    </citation>
    <scope>NUCLEOTIDE SEQUENCE [LARGE SCALE GENOMIC DNA]</scope>
</reference>
<feature type="compositionally biased region" description="Polar residues" evidence="1">
    <location>
        <begin position="172"/>
        <end position="191"/>
    </location>
</feature>
<dbReference type="EMBL" id="CAVLEF010000003">
    <property type="protein sequence ID" value="CAK1542352.1"/>
    <property type="molecule type" value="Genomic_DNA"/>
</dbReference>
<dbReference type="AlphaFoldDB" id="A0AAV1J0H0"/>
<feature type="compositionally biased region" description="Pro residues" evidence="1">
    <location>
        <begin position="112"/>
        <end position="121"/>
    </location>
</feature>
<accession>A0AAV1J0H0</accession>
<proteinExistence type="predicted"/>
<protein>
    <submittedName>
        <fullName evidence="2">Uncharacterized protein</fullName>
    </submittedName>
</protein>
<sequence>MEFNQRSKYNHAASDHQKHYIHTSQNIPLRSLRPRQTPEFKGPVPLMNAYYMHINMNHKDYRRTNSYRPYLTPNDVRQPYYNNNHIYPNWSQYRNVRFSSRIPCINNLIPIFPSPPPPPPPKPEDSKGQANRRQIKPNDPYVKNEQRAEVCNNLKIIKTQDIVETGKIPSNYKHQSSNETPRFSDTTRNDQGIKQGQLALGVSDKCGSATNSPPLLGKGLNEACNAQSVINKQQSNVNVGKIKIIGNDNQEVGPIVFKKTLAQRSHNKAVQNGCEAVKKKINNISQTKTSNEINIGHCHLDNNNKEENMTNLGSNSTRTTESSQNLTNPQVAIDKTKIVTIVNNAHSSLNSKNINHSSMYKKDPEKIKIYHANYPQSSDHNRTHKFNEKISYNTCLMATGVEKILEDGNNNLSNQENQRKKNETHDTLKTFKNSDINRISKNKRQSLNTGYSPPILPIPTFEAIFEMMKNSLLSNMTVENDVTTIYKKRKNSDIIDNVSKKINLSHKK</sequence>
<evidence type="ECO:0000313" key="2">
    <source>
        <dbReference type="EMBL" id="CAK1542352.1"/>
    </source>
</evidence>
<evidence type="ECO:0000313" key="3">
    <source>
        <dbReference type="Proteomes" id="UP001497472"/>
    </source>
</evidence>
<evidence type="ECO:0000256" key="1">
    <source>
        <dbReference type="SAM" id="MobiDB-lite"/>
    </source>
</evidence>